<dbReference type="PANTHER" id="PTHR11014">
    <property type="entry name" value="PEPTIDASE M20 FAMILY MEMBER"/>
    <property type="match status" value="1"/>
</dbReference>
<feature type="binding site" evidence="2">
    <location>
        <position position="405"/>
    </location>
    <ligand>
        <name>Mn(2+)</name>
        <dbReference type="ChEBI" id="CHEBI:29035"/>
        <label>2</label>
    </ligand>
</feature>
<dbReference type="CDD" id="cd03886">
    <property type="entry name" value="M20_Acy1"/>
    <property type="match status" value="1"/>
</dbReference>
<evidence type="ECO:0000256" key="2">
    <source>
        <dbReference type="PIRSR" id="PIRSR005962-1"/>
    </source>
</evidence>
<dbReference type="AlphaFoldDB" id="A0A2N6VM86"/>
<dbReference type="GO" id="GO:0046872">
    <property type="term" value="F:metal ion binding"/>
    <property type="evidence" value="ECO:0007669"/>
    <property type="project" value="UniProtKB-KW"/>
</dbReference>
<feature type="binding site" evidence="2">
    <location>
        <position position="205"/>
    </location>
    <ligand>
        <name>Mn(2+)</name>
        <dbReference type="ChEBI" id="CHEBI:29035"/>
        <label>2</label>
    </ligand>
</feature>
<comment type="cofactor">
    <cofactor evidence="2">
        <name>Mn(2+)</name>
        <dbReference type="ChEBI" id="CHEBI:29035"/>
    </cofactor>
    <text evidence="2">The Mn(2+) ion enhances activity.</text>
</comment>
<evidence type="ECO:0000256" key="1">
    <source>
        <dbReference type="ARBA" id="ARBA00022801"/>
    </source>
</evidence>
<dbReference type="FunFam" id="3.30.70.360:FF:000001">
    <property type="entry name" value="N-acetyldiaminopimelate deacetylase"/>
    <property type="match status" value="1"/>
</dbReference>
<dbReference type="Pfam" id="PF01546">
    <property type="entry name" value="Peptidase_M20"/>
    <property type="match status" value="1"/>
</dbReference>
<dbReference type="OrthoDB" id="9777385at2"/>
<evidence type="ECO:0000259" key="3">
    <source>
        <dbReference type="Pfam" id="PF07687"/>
    </source>
</evidence>
<sequence>MGERVCLVQNFLCLFDHCVLPATRFTRLNVMTANENLFKKVVEVSEQLAPRLRDIRTRIHQNPELGLKLPATQKTVLDALHGLDLEITTGTNLDSVVAVLRGDMRGDNPQAVLLRGDMDALPVNEATGFEFASTNGNMHACGHDLHVTGLIGAAHVLHACKSELAGDVVFMFQPGEEGYDGAGKMVDEGVLDAAGVPVVAAFGVHVSADQPPGHVYSKPGSYMASANNLEITVRGRGGHAARPEAALDPVQVGAAIVGQLQEFVSRHFFAWDPVVLTVGQFQAGTAPNVIPDSAYLAASVRTFSEETTRECERVLPALVEGIAQAHGLTAEANMYRLLPATTNNNDENALFLETAEALFGSERVHLMDHPRVGSEDFSRILNLVPGSYGHFGAAYGPEDTWEANHSPRARHTDTALGEQAAFLAALALNRLSKD</sequence>
<dbReference type="InterPro" id="IPR036264">
    <property type="entry name" value="Bact_exopeptidase_dim_dom"/>
</dbReference>
<protein>
    <submittedName>
        <fullName evidence="4">Amidohydrolase</fullName>
    </submittedName>
</protein>
<dbReference type="Pfam" id="PF07687">
    <property type="entry name" value="M20_dimer"/>
    <property type="match status" value="1"/>
</dbReference>
<comment type="caution">
    <text evidence="4">The sequence shown here is derived from an EMBL/GenBank/DDBJ whole genome shotgun (WGS) entry which is preliminary data.</text>
</comment>
<evidence type="ECO:0000313" key="4">
    <source>
        <dbReference type="EMBL" id="PMD05234.1"/>
    </source>
</evidence>
<reference evidence="4 5" key="1">
    <citation type="submission" date="2017-09" db="EMBL/GenBank/DDBJ databases">
        <title>Bacterial strain isolated from the female urinary microbiota.</title>
        <authorList>
            <person name="Thomas-White K."/>
            <person name="Kumar N."/>
            <person name="Forster S."/>
            <person name="Putonti C."/>
            <person name="Lawley T."/>
            <person name="Wolfe A.J."/>
        </authorList>
    </citation>
    <scope>NUCLEOTIDE SEQUENCE [LARGE SCALE GENOMIC DNA]</scope>
    <source>
        <strain evidence="4 5">UMB1301</strain>
    </source>
</reference>
<keyword evidence="2" id="KW-0464">Manganese</keyword>
<dbReference type="SUPFAM" id="SSF53187">
    <property type="entry name" value="Zn-dependent exopeptidases"/>
    <property type="match status" value="1"/>
</dbReference>
<dbReference type="Gene3D" id="3.30.70.360">
    <property type="match status" value="1"/>
</dbReference>
<accession>A0A2N6VM86</accession>
<dbReference type="NCBIfam" id="TIGR01891">
    <property type="entry name" value="amidohydrolases"/>
    <property type="match status" value="1"/>
</dbReference>
<evidence type="ECO:0000313" key="5">
    <source>
        <dbReference type="Proteomes" id="UP000235598"/>
    </source>
</evidence>
<dbReference type="SUPFAM" id="SSF55031">
    <property type="entry name" value="Bacterial exopeptidase dimerisation domain"/>
    <property type="match status" value="1"/>
</dbReference>
<keyword evidence="1 4" id="KW-0378">Hydrolase</keyword>
<dbReference type="Proteomes" id="UP000235598">
    <property type="component" value="Unassembled WGS sequence"/>
</dbReference>
<dbReference type="InterPro" id="IPR011650">
    <property type="entry name" value="Peptidase_M20_dimer"/>
</dbReference>
<dbReference type="InterPro" id="IPR017439">
    <property type="entry name" value="Amidohydrolase"/>
</dbReference>
<dbReference type="GO" id="GO:0019877">
    <property type="term" value="P:diaminopimelate biosynthetic process"/>
    <property type="evidence" value="ECO:0007669"/>
    <property type="project" value="UniProtKB-ARBA"/>
</dbReference>
<proteinExistence type="predicted"/>
<gene>
    <name evidence="4" type="ORF">CJ199_09145</name>
</gene>
<dbReference type="InterPro" id="IPR002933">
    <property type="entry name" value="Peptidase_M20"/>
</dbReference>
<dbReference type="EMBL" id="PNHK01000003">
    <property type="protein sequence ID" value="PMD05234.1"/>
    <property type="molecule type" value="Genomic_DNA"/>
</dbReference>
<dbReference type="PANTHER" id="PTHR11014:SF63">
    <property type="entry name" value="METALLOPEPTIDASE, PUTATIVE (AFU_ORTHOLOGUE AFUA_6G09600)-RELATED"/>
    <property type="match status" value="1"/>
</dbReference>
<feature type="domain" description="Peptidase M20 dimerisation" evidence="3">
    <location>
        <begin position="229"/>
        <end position="315"/>
    </location>
</feature>
<organism evidence="4 5">
    <name type="scientific">Brevibacterium paucivorans</name>
    <dbReference type="NCBI Taxonomy" id="170994"/>
    <lineage>
        <taxon>Bacteria</taxon>
        <taxon>Bacillati</taxon>
        <taxon>Actinomycetota</taxon>
        <taxon>Actinomycetes</taxon>
        <taxon>Micrococcales</taxon>
        <taxon>Brevibacteriaceae</taxon>
        <taxon>Brevibacterium</taxon>
    </lineage>
</organism>
<dbReference type="Gene3D" id="3.40.630.10">
    <property type="entry name" value="Zn peptidases"/>
    <property type="match status" value="1"/>
</dbReference>
<dbReference type="PIRSF" id="PIRSF005962">
    <property type="entry name" value="Pept_M20D_amidohydro"/>
    <property type="match status" value="1"/>
</dbReference>
<dbReference type="GO" id="GO:0050118">
    <property type="term" value="F:N-acetyldiaminopimelate deacetylase activity"/>
    <property type="evidence" value="ECO:0007669"/>
    <property type="project" value="UniProtKB-ARBA"/>
</dbReference>
<name>A0A2N6VM86_9MICO</name>
<keyword evidence="2" id="KW-0479">Metal-binding</keyword>
<feature type="binding site" evidence="2">
    <location>
        <position position="143"/>
    </location>
    <ligand>
        <name>Mn(2+)</name>
        <dbReference type="ChEBI" id="CHEBI:29035"/>
        <label>2</label>
    </ligand>
</feature>
<feature type="binding site" evidence="2">
    <location>
        <position position="177"/>
    </location>
    <ligand>
        <name>Mn(2+)</name>
        <dbReference type="ChEBI" id="CHEBI:29035"/>
        <label>2</label>
    </ligand>
</feature>
<feature type="binding site" evidence="2">
    <location>
        <position position="141"/>
    </location>
    <ligand>
        <name>Mn(2+)</name>
        <dbReference type="ChEBI" id="CHEBI:29035"/>
        <label>2</label>
    </ligand>
</feature>